<dbReference type="GO" id="GO:0015833">
    <property type="term" value="P:peptide transport"/>
    <property type="evidence" value="ECO:0007669"/>
    <property type="project" value="InterPro"/>
</dbReference>
<dbReference type="SUPFAM" id="SSF161098">
    <property type="entry name" value="MetI-like"/>
    <property type="match status" value="1"/>
</dbReference>
<gene>
    <name evidence="14" type="ORF">JL811_11810</name>
</gene>
<evidence type="ECO:0000256" key="6">
    <source>
        <dbReference type="ARBA" id="ARBA00022692"/>
    </source>
</evidence>
<dbReference type="AlphaFoldDB" id="A0A8K0VA38"/>
<sequence>MRRSEPAIAPQMQVTAGTLPQAPEIAPAPPRWSQLRQILRQPKGMIGLALVLFYAVIALFAPWIATHDPYAQSFIATLQPPSSTHWFGTDELGRDVFSRIVTGARTSLGIGIGGVLVAFVIGVPLGVLSAWRGGKIDFLTMRAVDVMLSFPDIVFALAVVAVLGASTQNVIFAVGLVSVPVFARTARAVTLSTLAEPYIEGSVSLGCSPTRVVLRHVLPNIAGILLTLSSLLFASTLLTASGLGFLGLGTQPPNPEWGTMLGESRSYIRTHPHLATFAGLFLAVSALAFNLLGEALRSVYDPSAPKVQKRGAGAWMNGARGIAQRLSDADAAASAAPVETRNLHVAYLTEDGPLEVVRGVSLRIEAGRTLAIVGESGSGKSTLLRAIATLLPQGRAAISGGSVTVGGQQVERLNTRQIRELRRQKIGVVFQDAASALNPVLTIGDQIGEALRTGSSLSPDEIRSRSIALLEDVNISDPEKRLAMYPHQFSGGMKQRIIIAMALAQDPQVLLADEPTSALDVTIQQQILALLRDMQRKRGMAILLVTHDLGLVARYADDVGVMYAGRIVEAGEVAEVFRAPRHPYTLSLRDSAPSVAAARGLRSLPAIPGEPPNIGKLPDGCAFRPRCGRCDGRSLCAEAVPELRPVGAQTTACHFAEETGA</sequence>
<evidence type="ECO:0000256" key="11">
    <source>
        <dbReference type="RuleBase" id="RU363032"/>
    </source>
</evidence>
<dbReference type="SUPFAM" id="SSF52540">
    <property type="entry name" value="P-loop containing nucleoside triphosphate hydrolases"/>
    <property type="match status" value="1"/>
</dbReference>
<dbReference type="CDD" id="cd03257">
    <property type="entry name" value="ABC_NikE_OppD_transporters"/>
    <property type="match status" value="1"/>
</dbReference>
<dbReference type="PANTHER" id="PTHR43297">
    <property type="entry name" value="OLIGOPEPTIDE TRANSPORT ATP-BINDING PROTEIN APPD"/>
    <property type="match status" value="1"/>
</dbReference>
<evidence type="ECO:0000259" key="13">
    <source>
        <dbReference type="PROSITE" id="PS50928"/>
    </source>
</evidence>
<dbReference type="Gene3D" id="1.10.3720.10">
    <property type="entry name" value="MetI-like"/>
    <property type="match status" value="1"/>
</dbReference>
<dbReference type="InterPro" id="IPR017871">
    <property type="entry name" value="ABC_transporter-like_CS"/>
</dbReference>
<dbReference type="InterPro" id="IPR003439">
    <property type="entry name" value="ABC_transporter-like_ATP-bd"/>
</dbReference>
<evidence type="ECO:0000256" key="3">
    <source>
        <dbReference type="ARBA" id="ARBA00005417"/>
    </source>
</evidence>
<dbReference type="GO" id="GO:0005886">
    <property type="term" value="C:plasma membrane"/>
    <property type="evidence" value="ECO:0007669"/>
    <property type="project" value="UniProtKB-SubCell"/>
</dbReference>
<dbReference type="GO" id="GO:0016887">
    <property type="term" value="F:ATP hydrolysis activity"/>
    <property type="evidence" value="ECO:0007669"/>
    <property type="project" value="InterPro"/>
</dbReference>
<dbReference type="InterPro" id="IPR003593">
    <property type="entry name" value="AAA+_ATPase"/>
</dbReference>
<dbReference type="Proteomes" id="UP000648908">
    <property type="component" value="Unassembled WGS sequence"/>
</dbReference>
<evidence type="ECO:0000256" key="9">
    <source>
        <dbReference type="ARBA" id="ARBA00022989"/>
    </source>
</evidence>
<dbReference type="Pfam" id="PF12911">
    <property type="entry name" value="OppC_N"/>
    <property type="match status" value="1"/>
</dbReference>
<dbReference type="EMBL" id="JAESVN010000004">
    <property type="protein sequence ID" value="MBL4917906.1"/>
    <property type="molecule type" value="Genomic_DNA"/>
</dbReference>
<keyword evidence="6 11" id="KW-0812">Transmembrane</keyword>
<comment type="similarity">
    <text evidence="11">Belongs to the binding-protein-dependent transport system permease family.</text>
</comment>
<keyword evidence="10 11" id="KW-0472">Membrane</keyword>
<evidence type="ECO:0000256" key="2">
    <source>
        <dbReference type="ARBA" id="ARBA00004651"/>
    </source>
</evidence>
<dbReference type="GO" id="GO:0055085">
    <property type="term" value="P:transmembrane transport"/>
    <property type="evidence" value="ECO:0007669"/>
    <property type="project" value="InterPro"/>
</dbReference>
<evidence type="ECO:0000256" key="4">
    <source>
        <dbReference type="ARBA" id="ARBA00022448"/>
    </source>
</evidence>
<accession>A0A8K0VA38</accession>
<dbReference type="SMART" id="SM00382">
    <property type="entry name" value="AAA"/>
    <property type="match status" value="1"/>
</dbReference>
<feature type="transmembrane region" description="Helical" evidence="11">
    <location>
        <begin position="274"/>
        <end position="293"/>
    </location>
</feature>
<evidence type="ECO:0000313" key="14">
    <source>
        <dbReference type="EMBL" id="MBL4917906.1"/>
    </source>
</evidence>
<dbReference type="PROSITE" id="PS00211">
    <property type="entry name" value="ABC_TRANSPORTER_1"/>
    <property type="match status" value="1"/>
</dbReference>
<dbReference type="InterPro" id="IPR027417">
    <property type="entry name" value="P-loop_NTPase"/>
</dbReference>
<keyword evidence="5" id="KW-1003">Cell membrane</keyword>
<feature type="transmembrane region" description="Helical" evidence="11">
    <location>
        <begin position="108"/>
        <end position="131"/>
    </location>
</feature>
<evidence type="ECO:0000256" key="5">
    <source>
        <dbReference type="ARBA" id="ARBA00022475"/>
    </source>
</evidence>
<comment type="similarity">
    <text evidence="3">Belongs to the ABC transporter superfamily.</text>
</comment>
<evidence type="ECO:0000256" key="10">
    <source>
        <dbReference type="ARBA" id="ARBA00023136"/>
    </source>
</evidence>
<dbReference type="Pfam" id="PF08352">
    <property type="entry name" value="oligo_HPY"/>
    <property type="match status" value="1"/>
</dbReference>
<keyword evidence="4 11" id="KW-0813">Transport</keyword>
<dbReference type="Pfam" id="PF00005">
    <property type="entry name" value="ABC_tran"/>
    <property type="match status" value="1"/>
</dbReference>
<dbReference type="FunFam" id="3.40.50.300:FF:000016">
    <property type="entry name" value="Oligopeptide ABC transporter ATP-binding component"/>
    <property type="match status" value="1"/>
</dbReference>
<proteinExistence type="inferred from homology"/>
<feature type="transmembrane region" description="Helical" evidence="11">
    <location>
        <begin position="45"/>
        <end position="65"/>
    </location>
</feature>
<protein>
    <submittedName>
        <fullName evidence="14">Dipeptide/oligopeptide/nickel ABC transporter permease/ATP-binding protein</fullName>
    </submittedName>
</protein>
<feature type="domain" description="ABC transmembrane type-1" evidence="13">
    <location>
        <begin position="104"/>
        <end position="293"/>
    </location>
</feature>
<dbReference type="InterPro" id="IPR035906">
    <property type="entry name" value="MetI-like_sf"/>
</dbReference>
<dbReference type="Gene3D" id="3.40.50.300">
    <property type="entry name" value="P-loop containing nucleotide triphosphate hydrolases"/>
    <property type="match status" value="1"/>
</dbReference>
<reference evidence="14" key="1">
    <citation type="submission" date="2021-01" db="EMBL/GenBank/DDBJ databases">
        <title>Tabrizicola alba sp. nov. a motile alkaliphilic bacterium isolated from a soda lake.</title>
        <authorList>
            <person name="Szuroczki S."/>
            <person name="Abbaszade G."/>
            <person name="Schumann P."/>
            <person name="Toth E."/>
        </authorList>
    </citation>
    <scope>NUCLEOTIDE SEQUENCE</scope>
    <source>
        <strain evidence="14">DMG-N-6</strain>
    </source>
</reference>
<keyword evidence="9 11" id="KW-1133">Transmembrane helix</keyword>
<feature type="transmembrane region" description="Helical" evidence="11">
    <location>
        <begin position="221"/>
        <end position="248"/>
    </location>
</feature>
<dbReference type="InterPro" id="IPR050388">
    <property type="entry name" value="ABC_Ni/Peptide_Import"/>
</dbReference>
<evidence type="ECO:0000256" key="1">
    <source>
        <dbReference type="ARBA" id="ARBA00004417"/>
    </source>
</evidence>
<evidence type="ECO:0000256" key="7">
    <source>
        <dbReference type="ARBA" id="ARBA00022741"/>
    </source>
</evidence>
<evidence type="ECO:0000313" key="15">
    <source>
        <dbReference type="Proteomes" id="UP000648908"/>
    </source>
</evidence>
<dbReference type="CDD" id="cd06261">
    <property type="entry name" value="TM_PBP2"/>
    <property type="match status" value="1"/>
</dbReference>
<dbReference type="RefSeq" id="WP_202688817.1">
    <property type="nucleotide sequence ID" value="NZ_JAESVN010000004.1"/>
</dbReference>
<dbReference type="Pfam" id="PF00528">
    <property type="entry name" value="BPD_transp_1"/>
    <property type="match status" value="1"/>
</dbReference>
<dbReference type="PANTHER" id="PTHR43297:SF2">
    <property type="entry name" value="DIPEPTIDE TRANSPORT ATP-BINDING PROTEIN DPPD"/>
    <property type="match status" value="1"/>
</dbReference>
<comment type="subcellular location">
    <subcellularLocation>
        <location evidence="1">Cell inner membrane</location>
        <topology evidence="1">Peripheral membrane protein</topology>
    </subcellularLocation>
    <subcellularLocation>
        <location evidence="2 11">Cell membrane</location>
        <topology evidence="2 11">Multi-pass membrane protein</topology>
    </subcellularLocation>
</comment>
<comment type="caution">
    <text evidence="14">The sequence shown here is derived from an EMBL/GenBank/DDBJ whole genome shotgun (WGS) entry which is preliminary data.</text>
</comment>
<dbReference type="PROSITE" id="PS50928">
    <property type="entry name" value="ABC_TM1"/>
    <property type="match status" value="1"/>
</dbReference>
<evidence type="ECO:0000256" key="8">
    <source>
        <dbReference type="ARBA" id="ARBA00022840"/>
    </source>
</evidence>
<dbReference type="InterPro" id="IPR000515">
    <property type="entry name" value="MetI-like"/>
</dbReference>
<evidence type="ECO:0000259" key="12">
    <source>
        <dbReference type="PROSITE" id="PS50893"/>
    </source>
</evidence>
<dbReference type="GO" id="GO:0005524">
    <property type="term" value="F:ATP binding"/>
    <property type="evidence" value="ECO:0007669"/>
    <property type="project" value="UniProtKB-KW"/>
</dbReference>
<name>A0A8K0VA38_9RHOB</name>
<dbReference type="InterPro" id="IPR025966">
    <property type="entry name" value="OppC_N"/>
</dbReference>
<dbReference type="NCBIfam" id="TIGR01727">
    <property type="entry name" value="oligo_HPY"/>
    <property type="match status" value="1"/>
</dbReference>
<feature type="domain" description="ABC transporter" evidence="12">
    <location>
        <begin position="338"/>
        <end position="589"/>
    </location>
</feature>
<dbReference type="PROSITE" id="PS50893">
    <property type="entry name" value="ABC_TRANSPORTER_2"/>
    <property type="match status" value="1"/>
</dbReference>
<keyword evidence="8" id="KW-0067">ATP-binding</keyword>
<keyword evidence="15" id="KW-1185">Reference proteome</keyword>
<keyword evidence="7" id="KW-0547">Nucleotide-binding</keyword>
<feature type="transmembrane region" description="Helical" evidence="11">
    <location>
        <begin position="143"/>
        <end position="164"/>
    </location>
</feature>
<organism evidence="14 15">
    <name type="scientific">Szabonella alba</name>
    <dbReference type="NCBI Taxonomy" id="2804194"/>
    <lineage>
        <taxon>Bacteria</taxon>
        <taxon>Pseudomonadati</taxon>
        <taxon>Pseudomonadota</taxon>
        <taxon>Alphaproteobacteria</taxon>
        <taxon>Rhodobacterales</taxon>
        <taxon>Paracoccaceae</taxon>
        <taxon>Szabonella</taxon>
    </lineage>
</organism>
<dbReference type="InterPro" id="IPR013563">
    <property type="entry name" value="Oligopep_ABC_C"/>
</dbReference>